<dbReference type="OrthoDB" id="277294at2"/>
<keyword evidence="1" id="KW-0560">Oxidoreductase</keyword>
<dbReference type="eggNOG" id="COG2718">
    <property type="taxonomic scope" value="Bacteria"/>
</dbReference>
<evidence type="ECO:0000313" key="5">
    <source>
        <dbReference type="Proteomes" id="UP000032702"/>
    </source>
</evidence>
<evidence type="ECO:0000313" key="3">
    <source>
        <dbReference type="EMBL" id="EAU70071.1"/>
    </source>
</evidence>
<dbReference type="InterPro" id="IPR039068">
    <property type="entry name" value="PqqC-like"/>
</dbReference>
<dbReference type="Gene3D" id="1.20.910.10">
    <property type="entry name" value="Heme oxygenase-like"/>
    <property type="match status" value="1"/>
</dbReference>
<dbReference type="GO" id="GO:0016491">
    <property type="term" value="F:oxidoreductase activity"/>
    <property type="evidence" value="ECO:0007669"/>
    <property type="project" value="UniProtKB-KW"/>
</dbReference>
<dbReference type="RefSeq" id="WP_002609375.1">
    <property type="nucleotide sequence ID" value="NC_014623.1"/>
</dbReference>
<dbReference type="InterPro" id="IPR016084">
    <property type="entry name" value="Haem_Oase-like_multi-hlx"/>
</dbReference>
<proteinExistence type="predicted"/>
<dbReference type="STRING" id="378806.STAUR_6941"/>
<dbReference type="Proteomes" id="UP000032702">
    <property type="component" value="Unassembled WGS sequence"/>
</dbReference>
<dbReference type="PANTHER" id="PTHR40279">
    <property type="entry name" value="PQQC-LIKE PROTEIN"/>
    <property type="match status" value="1"/>
</dbReference>
<dbReference type="HOGENOM" id="CLU_062786_1_0_7"/>
<dbReference type="PANTHER" id="PTHR40279:SF3">
    <property type="entry name" value="4-AMINOBENZOATE SYNTHASE"/>
    <property type="match status" value="1"/>
</dbReference>
<dbReference type="AlphaFoldDB" id="Q09E92"/>
<name>Q09E92_STIAD</name>
<protein>
    <submittedName>
        <fullName evidence="2">Conserved uncharacterized protein</fullName>
    </submittedName>
</protein>
<dbReference type="Proteomes" id="UP000001351">
    <property type="component" value="Chromosome"/>
</dbReference>
<reference evidence="3 5" key="1">
    <citation type="submission" date="2006-04" db="EMBL/GenBank/DDBJ databases">
        <authorList>
            <person name="Nierman W.C."/>
        </authorList>
    </citation>
    <scope>NUCLEOTIDE SEQUENCE [LARGE SCALE GENOMIC DNA]</scope>
    <source>
        <strain evidence="3 5">DW4/3-1</strain>
    </source>
</reference>
<dbReference type="PATRIC" id="fig|378806.16.peg.9488"/>
<dbReference type="Pfam" id="PF14518">
    <property type="entry name" value="Haem_oxygenas_2"/>
    <property type="match status" value="1"/>
</dbReference>
<dbReference type="SUPFAM" id="SSF48613">
    <property type="entry name" value="Heme oxygenase-like"/>
    <property type="match status" value="1"/>
</dbReference>
<gene>
    <name evidence="2" type="ordered locus">STAUR_6941</name>
    <name evidence="3" type="ORF">STIAU_8350</name>
</gene>
<evidence type="ECO:0000313" key="2">
    <source>
        <dbReference type="EMBL" id="ADO74697.1"/>
    </source>
</evidence>
<keyword evidence="4" id="KW-1185">Reference proteome</keyword>
<dbReference type="EMBL" id="AAMD01000001">
    <property type="protein sequence ID" value="EAU70071.1"/>
    <property type="molecule type" value="Genomic_DNA"/>
</dbReference>
<dbReference type="KEGG" id="sur:STAUR_6941"/>
<sequence>MRVSGLERGTGNEHLRLNTLIQAMLEQESLDTLFSQEQGLQPLVQKRLQQIISLAFQEDIPEAKHEVHRTLFALYEQNVLPGGPGVAPNQYHPFLLDIRHRLEEAWERFELGRIQLRKDEVPSSPEAFVRYFRQRYANHPATRHKIFDFLETEAHREPFVRFFISDCTLNIRFYDLVALSLVGLHSQLRQELAQNFWDEMGHGTRENEHNNLFKRMLDYVGAQYDPGNFAESLGWQGLAGYNLFLRFGLHRKHFLRSIGNMAVSEMMDPANYAKLVKGCKRVGLTDEKALTYYLEHVSVDVAHGDGWIANVMLPMANQFPNHTCDILIGAEMRLNTCFDYYENLYSQLTHLA</sequence>
<evidence type="ECO:0000313" key="4">
    <source>
        <dbReference type="Proteomes" id="UP000001351"/>
    </source>
</evidence>
<organism evidence="3 5">
    <name type="scientific">Stigmatella aurantiaca (strain DW4/3-1)</name>
    <dbReference type="NCBI Taxonomy" id="378806"/>
    <lineage>
        <taxon>Bacteria</taxon>
        <taxon>Pseudomonadati</taxon>
        <taxon>Myxococcota</taxon>
        <taxon>Myxococcia</taxon>
        <taxon>Myxococcales</taxon>
        <taxon>Cystobacterineae</taxon>
        <taxon>Archangiaceae</taxon>
        <taxon>Stigmatella</taxon>
    </lineage>
</organism>
<reference evidence="2 4" key="2">
    <citation type="journal article" date="2011" name="Mol. Biol. Evol.">
        <title>Comparative genomic analysis of fruiting body formation in Myxococcales.</title>
        <authorList>
            <person name="Huntley S."/>
            <person name="Hamann N."/>
            <person name="Wegener-Feldbrugge S."/>
            <person name="Treuner-Lange A."/>
            <person name="Kube M."/>
            <person name="Reinhardt R."/>
            <person name="Klages S."/>
            <person name="Muller R."/>
            <person name="Ronning C.M."/>
            <person name="Nierman W.C."/>
            <person name="Sogaard-Andersen L."/>
        </authorList>
    </citation>
    <scope>NUCLEOTIDE SEQUENCE [LARGE SCALE GENOMIC DNA]</scope>
    <source>
        <strain evidence="2 4">DW4/3-1</strain>
    </source>
</reference>
<dbReference type="EMBL" id="CP002271">
    <property type="protein sequence ID" value="ADO74697.1"/>
    <property type="molecule type" value="Genomic_DNA"/>
</dbReference>
<dbReference type="SMART" id="SM01236">
    <property type="entry name" value="Haem_oxygenase_2"/>
    <property type="match status" value="1"/>
</dbReference>
<accession>Q09E92</accession>
<evidence type="ECO:0000256" key="1">
    <source>
        <dbReference type="ARBA" id="ARBA00023002"/>
    </source>
</evidence>